<comment type="cofactor">
    <cofactor evidence="1">
        <name>pyridoxal 5'-phosphate</name>
        <dbReference type="ChEBI" id="CHEBI:597326"/>
    </cofactor>
</comment>
<evidence type="ECO:0000259" key="2">
    <source>
        <dbReference type="Pfam" id="PF00291"/>
    </source>
</evidence>
<dbReference type="InterPro" id="IPR001926">
    <property type="entry name" value="TrpB-like_PALP"/>
</dbReference>
<dbReference type="InterPro" id="IPR001216">
    <property type="entry name" value="P-phosphate_BS"/>
</dbReference>
<dbReference type="EMBL" id="AGNL01034965">
    <property type="protein sequence ID" value="EJK54961.1"/>
    <property type="molecule type" value="Genomic_DNA"/>
</dbReference>
<organism evidence="3 4">
    <name type="scientific">Thalassiosira oceanica</name>
    <name type="common">Marine diatom</name>
    <dbReference type="NCBI Taxonomy" id="159749"/>
    <lineage>
        <taxon>Eukaryota</taxon>
        <taxon>Sar</taxon>
        <taxon>Stramenopiles</taxon>
        <taxon>Ochrophyta</taxon>
        <taxon>Bacillariophyta</taxon>
        <taxon>Coscinodiscophyceae</taxon>
        <taxon>Thalassiosirophycidae</taxon>
        <taxon>Thalassiosirales</taxon>
        <taxon>Thalassiosiraceae</taxon>
        <taxon>Thalassiosira</taxon>
    </lineage>
</organism>
<reference evidence="3 4" key="1">
    <citation type="journal article" date="2012" name="Genome Biol.">
        <title>Genome and low-iron response of an oceanic diatom adapted to chronic iron limitation.</title>
        <authorList>
            <person name="Lommer M."/>
            <person name="Specht M."/>
            <person name="Roy A.S."/>
            <person name="Kraemer L."/>
            <person name="Andreson R."/>
            <person name="Gutowska M.A."/>
            <person name="Wolf J."/>
            <person name="Bergner S.V."/>
            <person name="Schilhabel M.B."/>
            <person name="Klostermeier U.C."/>
            <person name="Beiko R.G."/>
            <person name="Rosenstiel P."/>
            <person name="Hippler M."/>
            <person name="Laroche J."/>
        </authorList>
    </citation>
    <scope>NUCLEOTIDE SEQUENCE [LARGE SCALE GENOMIC DNA]</scope>
    <source>
        <strain evidence="3 4">CCMP1005</strain>
    </source>
</reference>
<dbReference type="Pfam" id="PF00291">
    <property type="entry name" value="PALP"/>
    <property type="match status" value="1"/>
</dbReference>
<comment type="caution">
    <text evidence="3">The sequence shown here is derived from an EMBL/GenBank/DDBJ whole genome shotgun (WGS) entry which is preliminary data.</text>
</comment>
<dbReference type="eggNOG" id="KOG1252">
    <property type="taxonomic scope" value="Eukaryota"/>
</dbReference>
<dbReference type="OMA" id="ANPHDHI"/>
<sequence>MLRSAATASVRIFGSYKPQVSLHLQQTRSIVNVASRPSDLVGNTPLIDLQKILKSRGVDVSNGVKLYGKLESLGPCSSVKDRLGRSMIDDAEAKGLLTPGESVLVEPTSGNTGIALAFIARERGYKCIL</sequence>
<keyword evidence="4" id="KW-1185">Reference proteome</keyword>
<dbReference type="OrthoDB" id="364513at2759"/>
<dbReference type="PROSITE" id="PS00901">
    <property type="entry name" value="CYS_SYNTHASE"/>
    <property type="match status" value="1"/>
</dbReference>
<gene>
    <name evidence="3" type="ORF">THAOC_25363</name>
</gene>
<protein>
    <recommendedName>
        <fullName evidence="2">Tryptophan synthase beta chain-like PALP domain-containing protein</fullName>
    </recommendedName>
</protein>
<feature type="domain" description="Tryptophan synthase beta chain-like PALP" evidence="2">
    <location>
        <begin position="38"/>
        <end position="129"/>
    </location>
</feature>
<evidence type="ECO:0000256" key="1">
    <source>
        <dbReference type="ARBA" id="ARBA00001933"/>
    </source>
</evidence>
<dbReference type="Proteomes" id="UP000266841">
    <property type="component" value="Unassembled WGS sequence"/>
</dbReference>
<dbReference type="AlphaFoldDB" id="K0S1M6"/>
<name>K0S1M6_THAOC</name>
<dbReference type="PANTHER" id="PTHR10314">
    <property type="entry name" value="CYSTATHIONINE BETA-SYNTHASE"/>
    <property type="match status" value="1"/>
</dbReference>
<dbReference type="SUPFAM" id="SSF53686">
    <property type="entry name" value="Tryptophan synthase beta subunit-like PLP-dependent enzymes"/>
    <property type="match status" value="1"/>
</dbReference>
<accession>K0S1M6</accession>
<dbReference type="Gene3D" id="3.40.50.1100">
    <property type="match status" value="2"/>
</dbReference>
<evidence type="ECO:0000313" key="3">
    <source>
        <dbReference type="EMBL" id="EJK54961.1"/>
    </source>
</evidence>
<dbReference type="InterPro" id="IPR036052">
    <property type="entry name" value="TrpB-like_PALP_sf"/>
</dbReference>
<feature type="non-terminal residue" evidence="3">
    <location>
        <position position="129"/>
    </location>
</feature>
<dbReference type="GO" id="GO:0006535">
    <property type="term" value="P:cysteine biosynthetic process from serine"/>
    <property type="evidence" value="ECO:0007669"/>
    <property type="project" value="InterPro"/>
</dbReference>
<dbReference type="InterPro" id="IPR050214">
    <property type="entry name" value="Cys_Synth/Cystath_Beta-Synth"/>
</dbReference>
<proteinExistence type="predicted"/>
<evidence type="ECO:0000313" key="4">
    <source>
        <dbReference type="Proteomes" id="UP000266841"/>
    </source>
</evidence>